<sequence>MSSNQDNSKRIAKNTLYLFFRMFLVLAVGLYTSRVVLGTLGVEDYGLYNVVGSVVVLFGFLQQALNNATYRYLAYGIGQGDKDALRNTFSMAINAHLILVGIILLLSETFGLWFLYNKLVIPAERMDAAIFAYQMSILCCCVNIIKTPYNSSIIAHEKMNFYAYTSIIEVVLKLLIVFLLTIGGFDKLMLYSFLVLAVTVIMLFWYYAQCKRLFPECHYQKHWDGSLITNMVKYSGLSIIVNMVDVSVNQSIVFFFNVFFGLVANAALGIANQVNSQLTNFLNSFTQSYGPQIIKSYASGDKEYFMKLIFSSSKFSYYLLLMASVPVLLNIDFILELWLKNPPEGAGTFFMVVIWYSLVDAYSAPLWTGVHATGNIKGHQILMASIKILNIPLAYILLKLDCPAWTALLLKVVLNVVCSVVRPCYVRKLYGLPLAKYFKEVLGVIYLTTIIILPLPFYLAHCMENSWTKFFLTSILFVVIAIPVIYMLGFNAKEQGLIRNVVQNKIINRFRKN</sequence>
<feature type="transmembrane region" description="Helical" evidence="6">
    <location>
        <begin position="161"/>
        <end position="182"/>
    </location>
</feature>
<feature type="transmembrane region" description="Helical" evidence="6">
    <location>
        <begin position="16"/>
        <end position="33"/>
    </location>
</feature>
<evidence type="ECO:0000256" key="1">
    <source>
        <dbReference type="ARBA" id="ARBA00004651"/>
    </source>
</evidence>
<dbReference type="AlphaFoldDB" id="A0AB35ZC98"/>
<feature type="transmembrane region" description="Helical" evidence="6">
    <location>
        <begin position="252"/>
        <end position="271"/>
    </location>
</feature>
<feature type="transmembrane region" description="Helical" evidence="6">
    <location>
        <begin position="95"/>
        <end position="116"/>
    </location>
</feature>
<protein>
    <submittedName>
        <fullName evidence="7">Lipopolysaccharide biosynthesis protein</fullName>
    </submittedName>
</protein>
<dbReference type="RefSeq" id="WP_153088301.1">
    <property type="nucleotide sequence ID" value="NZ_VZAO01000224.1"/>
</dbReference>
<feature type="transmembrane region" description="Helical" evidence="6">
    <location>
        <begin position="188"/>
        <end position="207"/>
    </location>
</feature>
<evidence type="ECO:0000313" key="8">
    <source>
        <dbReference type="Proteomes" id="UP000390763"/>
    </source>
</evidence>
<gene>
    <name evidence="7" type="ORF">F7D62_01555</name>
</gene>
<dbReference type="PANTHER" id="PTHR30250">
    <property type="entry name" value="PST FAMILY PREDICTED COLANIC ACID TRANSPORTER"/>
    <property type="match status" value="1"/>
</dbReference>
<evidence type="ECO:0000256" key="6">
    <source>
        <dbReference type="SAM" id="Phobius"/>
    </source>
</evidence>
<evidence type="ECO:0000256" key="2">
    <source>
        <dbReference type="ARBA" id="ARBA00022475"/>
    </source>
</evidence>
<organism evidence="7 8">
    <name type="scientific">Segatella copri</name>
    <dbReference type="NCBI Taxonomy" id="165179"/>
    <lineage>
        <taxon>Bacteria</taxon>
        <taxon>Pseudomonadati</taxon>
        <taxon>Bacteroidota</taxon>
        <taxon>Bacteroidia</taxon>
        <taxon>Bacteroidales</taxon>
        <taxon>Prevotellaceae</taxon>
        <taxon>Segatella</taxon>
    </lineage>
</organism>
<dbReference type="PANTHER" id="PTHR30250:SF26">
    <property type="entry name" value="PSMA PROTEIN"/>
    <property type="match status" value="1"/>
</dbReference>
<evidence type="ECO:0000256" key="4">
    <source>
        <dbReference type="ARBA" id="ARBA00022989"/>
    </source>
</evidence>
<keyword evidence="3 6" id="KW-0812">Transmembrane</keyword>
<feature type="transmembrane region" description="Helical" evidence="6">
    <location>
        <begin position="128"/>
        <end position="149"/>
    </location>
</feature>
<keyword evidence="4 6" id="KW-1133">Transmembrane helix</keyword>
<feature type="transmembrane region" description="Helical" evidence="6">
    <location>
        <begin position="470"/>
        <end position="489"/>
    </location>
</feature>
<accession>A0AB35ZC98</accession>
<keyword evidence="5 6" id="KW-0472">Membrane</keyword>
<feature type="transmembrane region" description="Helical" evidence="6">
    <location>
        <begin position="404"/>
        <end position="425"/>
    </location>
</feature>
<dbReference type="EMBL" id="VZBT01000013">
    <property type="protein sequence ID" value="MQO02822.1"/>
    <property type="molecule type" value="Genomic_DNA"/>
</dbReference>
<name>A0AB35ZC98_9BACT</name>
<dbReference type="InterPro" id="IPR050833">
    <property type="entry name" value="Poly_Biosynth_Transport"/>
</dbReference>
<comment type="caution">
    <text evidence="7">The sequence shown here is derived from an EMBL/GenBank/DDBJ whole genome shotgun (WGS) entry which is preliminary data.</text>
</comment>
<evidence type="ECO:0000313" key="7">
    <source>
        <dbReference type="EMBL" id="MQO02822.1"/>
    </source>
</evidence>
<dbReference type="Proteomes" id="UP000390763">
    <property type="component" value="Unassembled WGS sequence"/>
</dbReference>
<feature type="transmembrane region" description="Helical" evidence="6">
    <location>
        <begin position="437"/>
        <end position="458"/>
    </location>
</feature>
<evidence type="ECO:0000256" key="3">
    <source>
        <dbReference type="ARBA" id="ARBA00022692"/>
    </source>
</evidence>
<feature type="transmembrane region" description="Helical" evidence="6">
    <location>
        <begin position="45"/>
        <end position="61"/>
    </location>
</feature>
<feature type="transmembrane region" description="Helical" evidence="6">
    <location>
        <begin position="347"/>
        <end position="369"/>
    </location>
</feature>
<reference evidence="8" key="1">
    <citation type="submission" date="2019-09" db="EMBL/GenBank/DDBJ databases">
        <title>Distinct polysaccharide growth profiles of human intestinal Prevotella copri isolates.</title>
        <authorList>
            <person name="Fehlner-Peach H."/>
            <person name="Magnabosco C."/>
            <person name="Raghavan V."/>
            <person name="Scher J.U."/>
            <person name="Tett A."/>
            <person name="Cox L.M."/>
            <person name="Gottsegen C."/>
            <person name="Watters A."/>
            <person name="Wiltshire- Gordon J.D."/>
            <person name="Segata N."/>
            <person name="Bonneau R."/>
            <person name="Littman D.R."/>
        </authorList>
    </citation>
    <scope>NUCLEOTIDE SEQUENCE [LARGE SCALE GENOMIC DNA]</scope>
    <source>
        <strain evidence="8">iAK279</strain>
    </source>
</reference>
<feature type="transmembrane region" description="Helical" evidence="6">
    <location>
        <begin position="315"/>
        <end position="335"/>
    </location>
</feature>
<proteinExistence type="predicted"/>
<dbReference type="GO" id="GO:0005886">
    <property type="term" value="C:plasma membrane"/>
    <property type="evidence" value="ECO:0007669"/>
    <property type="project" value="UniProtKB-SubCell"/>
</dbReference>
<comment type="subcellular location">
    <subcellularLocation>
        <location evidence="1">Cell membrane</location>
        <topology evidence="1">Multi-pass membrane protein</topology>
    </subcellularLocation>
</comment>
<keyword evidence="2" id="KW-1003">Cell membrane</keyword>
<evidence type="ECO:0000256" key="5">
    <source>
        <dbReference type="ARBA" id="ARBA00023136"/>
    </source>
</evidence>